<feature type="domain" description="HRDC" evidence="17">
    <location>
        <begin position="540"/>
        <end position="614"/>
    </location>
</feature>
<evidence type="ECO:0000256" key="15">
    <source>
        <dbReference type="ARBA" id="ARBA00034617"/>
    </source>
</evidence>
<evidence type="ECO:0000256" key="4">
    <source>
        <dbReference type="ARBA" id="ARBA00022723"/>
    </source>
</evidence>
<comment type="catalytic activity">
    <reaction evidence="15">
        <text>Couples ATP hydrolysis with the unwinding of duplex DNA by translocating in the 3'-5' direction.</text>
        <dbReference type="EC" id="5.6.2.4"/>
    </reaction>
</comment>
<comment type="similarity">
    <text evidence="3">Belongs to the helicase family. RecQ subfamily.</text>
</comment>
<dbReference type="Gene3D" id="1.10.150.80">
    <property type="entry name" value="HRDC domain"/>
    <property type="match status" value="1"/>
</dbReference>
<dbReference type="PANTHER" id="PTHR13710">
    <property type="entry name" value="DNA HELICASE RECQ FAMILY MEMBER"/>
    <property type="match status" value="1"/>
</dbReference>
<keyword evidence="4" id="KW-0479">Metal-binding</keyword>
<evidence type="ECO:0000256" key="6">
    <source>
        <dbReference type="ARBA" id="ARBA00022763"/>
    </source>
</evidence>
<dbReference type="InterPro" id="IPR010997">
    <property type="entry name" value="HRDC-like_sf"/>
</dbReference>
<evidence type="ECO:0000256" key="11">
    <source>
        <dbReference type="ARBA" id="ARBA00023125"/>
    </source>
</evidence>
<proteinExistence type="inferred from homology"/>
<keyword evidence="9" id="KW-0862">Zinc</keyword>
<dbReference type="RefSeq" id="WP_213355356.1">
    <property type="nucleotide sequence ID" value="NZ_JAHBGB010000044.1"/>
</dbReference>
<dbReference type="Pfam" id="PF09382">
    <property type="entry name" value="RQC"/>
    <property type="match status" value="1"/>
</dbReference>
<dbReference type="SMART" id="SM00956">
    <property type="entry name" value="RQC"/>
    <property type="match status" value="1"/>
</dbReference>
<protein>
    <recommendedName>
        <fullName evidence="16">DNA helicase RecQ</fullName>
        <ecNumber evidence="16">5.6.2.4</ecNumber>
    </recommendedName>
</protein>
<dbReference type="Pfam" id="PF16124">
    <property type="entry name" value="RecQ_Zn_bind"/>
    <property type="match status" value="1"/>
</dbReference>
<dbReference type="SMART" id="SM00490">
    <property type="entry name" value="HELICc"/>
    <property type="match status" value="1"/>
</dbReference>
<evidence type="ECO:0000256" key="12">
    <source>
        <dbReference type="ARBA" id="ARBA00023172"/>
    </source>
</evidence>
<dbReference type="InterPro" id="IPR032284">
    <property type="entry name" value="RecQ_Zn-bd"/>
</dbReference>
<dbReference type="GO" id="GO:0004386">
    <property type="term" value="F:helicase activity"/>
    <property type="evidence" value="ECO:0007669"/>
    <property type="project" value="UniProtKB-KW"/>
</dbReference>
<evidence type="ECO:0000259" key="19">
    <source>
        <dbReference type="PROSITE" id="PS51194"/>
    </source>
</evidence>
<evidence type="ECO:0000256" key="14">
    <source>
        <dbReference type="ARBA" id="ARBA00023235"/>
    </source>
</evidence>
<feature type="domain" description="Helicase ATP-binding" evidence="18">
    <location>
        <begin position="43"/>
        <end position="211"/>
    </location>
</feature>
<dbReference type="InterPro" id="IPR011545">
    <property type="entry name" value="DEAD/DEAH_box_helicase_dom"/>
</dbReference>
<keyword evidence="5" id="KW-0547">Nucleotide-binding</keyword>
<dbReference type="PROSITE" id="PS51194">
    <property type="entry name" value="HELICASE_CTER"/>
    <property type="match status" value="1"/>
</dbReference>
<comment type="cofactor">
    <cofactor evidence="2">
        <name>Zn(2+)</name>
        <dbReference type="ChEBI" id="CHEBI:29105"/>
    </cofactor>
</comment>
<dbReference type="Pfam" id="PF00570">
    <property type="entry name" value="HRDC"/>
    <property type="match status" value="1"/>
</dbReference>
<dbReference type="NCBIfam" id="TIGR00614">
    <property type="entry name" value="recQ_fam"/>
    <property type="match status" value="1"/>
</dbReference>
<evidence type="ECO:0000256" key="16">
    <source>
        <dbReference type="NCBIfam" id="TIGR01389"/>
    </source>
</evidence>
<dbReference type="InterPro" id="IPR004589">
    <property type="entry name" value="DNA_helicase_ATP-dep_RecQ"/>
</dbReference>
<keyword evidence="10" id="KW-0067">ATP-binding</keyword>
<feature type="domain" description="Helicase C-terminal" evidence="19">
    <location>
        <begin position="235"/>
        <end position="381"/>
    </location>
</feature>
<evidence type="ECO:0000259" key="18">
    <source>
        <dbReference type="PROSITE" id="PS51192"/>
    </source>
</evidence>
<dbReference type="PROSITE" id="PS50967">
    <property type="entry name" value="HRDC"/>
    <property type="match status" value="1"/>
</dbReference>
<gene>
    <name evidence="20" type="primary">recQ</name>
    <name evidence="20" type="ORF">ACFSNC_00660</name>
</gene>
<reference evidence="21" key="1">
    <citation type="journal article" date="2019" name="Int. J. Syst. Evol. Microbiol.">
        <title>The Global Catalogue of Microorganisms (GCM) 10K type strain sequencing project: providing services to taxonomists for standard genome sequencing and annotation.</title>
        <authorList>
            <consortium name="The Broad Institute Genomics Platform"/>
            <consortium name="The Broad Institute Genome Sequencing Center for Infectious Disease"/>
            <person name="Wu L."/>
            <person name="Ma J."/>
        </authorList>
    </citation>
    <scope>NUCLEOTIDE SEQUENCE [LARGE SCALE GENOMIC DNA]</scope>
    <source>
        <strain evidence="21">CCM 7435</strain>
    </source>
</reference>
<dbReference type="EMBL" id="JBHUHD010000001">
    <property type="protein sequence ID" value="MFD2138900.1"/>
    <property type="molecule type" value="Genomic_DNA"/>
</dbReference>
<accession>A0ABW4YRF3</accession>
<evidence type="ECO:0000256" key="2">
    <source>
        <dbReference type="ARBA" id="ARBA00001947"/>
    </source>
</evidence>
<keyword evidence="8 20" id="KW-0347">Helicase</keyword>
<dbReference type="InterPro" id="IPR044876">
    <property type="entry name" value="HRDC_dom_sf"/>
</dbReference>
<dbReference type="SUPFAM" id="SSF47819">
    <property type="entry name" value="HRDC-like"/>
    <property type="match status" value="1"/>
</dbReference>
<dbReference type="PROSITE" id="PS51192">
    <property type="entry name" value="HELICASE_ATP_BIND_1"/>
    <property type="match status" value="1"/>
</dbReference>
<evidence type="ECO:0000256" key="5">
    <source>
        <dbReference type="ARBA" id="ARBA00022741"/>
    </source>
</evidence>
<dbReference type="InterPro" id="IPR002121">
    <property type="entry name" value="HRDC_dom"/>
</dbReference>
<evidence type="ECO:0000256" key="10">
    <source>
        <dbReference type="ARBA" id="ARBA00022840"/>
    </source>
</evidence>
<comment type="cofactor">
    <cofactor evidence="1">
        <name>Mg(2+)</name>
        <dbReference type="ChEBI" id="CHEBI:18420"/>
    </cofactor>
</comment>
<keyword evidence="11" id="KW-0238">DNA-binding</keyword>
<dbReference type="InterPro" id="IPR014001">
    <property type="entry name" value="Helicase_ATP-bd"/>
</dbReference>
<sequence length="614" mass="66655">MNMRATASAASDVLAPEIEARKTAILAEVFGFDRFRPGQQEVVDAVLAGVPTLAVMPTGAGKSLCYQLPALTLGGLSIVISPLIALMDDQVNALKLQGVAAEAIHSGKPREDNVAIWRRVAAGEVRLLYLAPERLMTDRMLQALSRLPLGLVAVDEAHCISQWGHSFRNEYLQLGRLREIFPAVPLVALTATADKATQGDIVERLFGGTARVFVSGFDRPNIFIGMEEKKDPARQIESYVKARPRVPGIVYRISRKKVEETAERLVAAGVRALPYHAGLTPEQRAAHQEAFLAEDGIVMVATVAFGMGIDKSNVRYVLHADAPGSLEAYYQEIGRAGRDGQPSEAHLLYSGGDIATRRRFIDEEQSSPERKLVEARRLDSMVGFCEAVTCRRAVLLGYFGERAKACGHCDVCRDPPKVIDASRQAALALRLARATGERYGAAYLAAVITGQRSDQVCARGHDRLADFGAGADRPATEWRALLRQLVATGALHADAERFGALALTDHGRSILDGTRTFTLRAPSKAPRRDRASRAEAPELAPAEASLLQKLKALRRELAAERGVPAYVVFADRTLEEMAVEHPRTRTELAGVKGVGAAKLEAFGAAFLKILKEFS</sequence>
<dbReference type="EC" id="5.6.2.4" evidence="16"/>
<evidence type="ECO:0000313" key="20">
    <source>
        <dbReference type="EMBL" id="MFD2138900.1"/>
    </source>
</evidence>
<keyword evidence="12" id="KW-0233">DNA recombination</keyword>
<keyword evidence="6" id="KW-0227">DNA damage</keyword>
<dbReference type="NCBIfam" id="TIGR01389">
    <property type="entry name" value="recQ"/>
    <property type="match status" value="1"/>
</dbReference>
<dbReference type="CDD" id="cd17920">
    <property type="entry name" value="DEXHc_RecQ"/>
    <property type="match status" value="1"/>
</dbReference>
<evidence type="ECO:0000256" key="3">
    <source>
        <dbReference type="ARBA" id="ARBA00005446"/>
    </source>
</evidence>
<dbReference type="SMART" id="SM00487">
    <property type="entry name" value="DEXDc"/>
    <property type="match status" value="1"/>
</dbReference>
<dbReference type="InterPro" id="IPR036388">
    <property type="entry name" value="WH-like_DNA-bd_sf"/>
</dbReference>
<dbReference type="InterPro" id="IPR018982">
    <property type="entry name" value="RQC_domain"/>
</dbReference>
<dbReference type="InterPro" id="IPR027417">
    <property type="entry name" value="P-loop_NTPase"/>
</dbReference>
<dbReference type="Gene3D" id="3.40.50.300">
    <property type="entry name" value="P-loop containing nucleotide triphosphate hydrolases"/>
    <property type="match status" value="2"/>
</dbReference>
<dbReference type="Pfam" id="PF00271">
    <property type="entry name" value="Helicase_C"/>
    <property type="match status" value="1"/>
</dbReference>
<keyword evidence="13" id="KW-0234">DNA repair</keyword>
<name>A0ABW4YRF3_9HYPH</name>
<evidence type="ECO:0000259" key="17">
    <source>
        <dbReference type="PROSITE" id="PS50967"/>
    </source>
</evidence>
<dbReference type="SUPFAM" id="SSF52540">
    <property type="entry name" value="P-loop containing nucleoside triphosphate hydrolases"/>
    <property type="match status" value="2"/>
</dbReference>
<evidence type="ECO:0000313" key="21">
    <source>
        <dbReference type="Proteomes" id="UP001597299"/>
    </source>
</evidence>
<keyword evidence="21" id="KW-1185">Reference proteome</keyword>
<dbReference type="SMART" id="SM00341">
    <property type="entry name" value="HRDC"/>
    <property type="match status" value="1"/>
</dbReference>
<dbReference type="Proteomes" id="UP001597299">
    <property type="component" value="Unassembled WGS sequence"/>
</dbReference>
<dbReference type="Gene3D" id="1.10.10.10">
    <property type="entry name" value="Winged helix-like DNA-binding domain superfamily/Winged helix DNA-binding domain"/>
    <property type="match status" value="1"/>
</dbReference>
<evidence type="ECO:0000256" key="7">
    <source>
        <dbReference type="ARBA" id="ARBA00022801"/>
    </source>
</evidence>
<evidence type="ECO:0000256" key="9">
    <source>
        <dbReference type="ARBA" id="ARBA00022833"/>
    </source>
</evidence>
<dbReference type="Pfam" id="PF00270">
    <property type="entry name" value="DEAD"/>
    <property type="match status" value="1"/>
</dbReference>
<keyword evidence="7" id="KW-0378">Hydrolase</keyword>
<dbReference type="InterPro" id="IPR006293">
    <property type="entry name" value="DNA_helicase_ATP-dep_RecQ_bac"/>
</dbReference>
<dbReference type="PANTHER" id="PTHR13710:SF105">
    <property type="entry name" value="ATP-DEPENDENT DNA HELICASE Q1"/>
    <property type="match status" value="1"/>
</dbReference>
<organism evidence="20 21">
    <name type="scientific">Ancylobacter oerskovii</name>
    <dbReference type="NCBI Taxonomy" id="459519"/>
    <lineage>
        <taxon>Bacteria</taxon>
        <taxon>Pseudomonadati</taxon>
        <taxon>Pseudomonadota</taxon>
        <taxon>Alphaproteobacteria</taxon>
        <taxon>Hyphomicrobiales</taxon>
        <taxon>Xanthobacteraceae</taxon>
        <taxon>Ancylobacter</taxon>
    </lineage>
</organism>
<comment type="caution">
    <text evidence="20">The sequence shown here is derived from an EMBL/GenBank/DDBJ whole genome shotgun (WGS) entry which is preliminary data.</text>
</comment>
<evidence type="ECO:0000256" key="13">
    <source>
        <dbReference type="ARBA" id="ARBA00023204"/>
    </source>
</evidence>
<dbReference type="InterPro" id="IPR001650">
    <property type="entry name" value="Helicase_C-like"/>
</dbReference>
<evidence type="ECO:0000256" key="1">
    <source>
        <dbReference type="ARBA" id="ARBA00001946"/>
    </source>
</evidence>
<evidence type="ECO:0000256" key="8">
    <source>
        <dbReference type="ARBA" id="ARBA00022806"/>
    </source>
</evidence>
<keyword evidence="14" id="KW-0413">Isomerase</keyword>